<evidence type="ECO:0000313" key="17">
    <source>
        <dbReference type="Proteomes" id="UP000250235"/>
    </source>
</evidence>
<feature type="domain" description="PHD-type" evidence="14">
    <location>
        <begin position="58"/>
        <end position="108"/>
    </location>
</feature>
<dbReference type="GO" id="GO:0006275">
    <property type="term" value="P:regulation of DNA replication"/>
    <property type="evidence" value="ECO:0007669"/>
    <property type="project" value="UniProtKB-ARBA"/>
</dbReference>
<dbReference type="PROSITE" id="PS01359">
    <property type="entry name" value="ZF_PHD_1"/>
    <property type="match status" value="1"/>
</dbReference>
<evidence type="ECO:0000256" key="13">
    <source>
        <dbReference type="SAM" id="MobiDB-lite"/>
    </source>
</evidence>
<proteinExistence type="predicted"/>
<organism evidence="16 17">
    <name type="scientific">Dorcoceras hygrometricum</name>
    <dbReference type="NCBI Taxonomy" id="472368"/>
    <lineage>
        <taxon>Eukaryota</taxon>
        <taxon>Viridiplantae</taxon>
        <taxon>Streptophyta</taxon>
        <taxon>Embryophyta</taxon>
        <taxon>Tracheophyta</taxon>
        <taxon>Spermatophyta</taxon>
        <taxon>Magnoliopsida</taxon>
        <taxon>eudicotyledons</taxon>
        <taxon>Gunneridae</taxon>
        <taxon>Pentapetalae</taxon>
        <taxon>asterids</taxon>
        <taxon>lamiids</taxon>
        <taxon>Lamiales</taxon>
        <taxon>Gesneriaceae</taxon>
        <taxon>Didymocarpoideae</taxon>
        <taxon>Trichosporeae</taxon>
        <taxon>Loxocarpinae</taxon>
        <taxon>Dorcoceras</taxon>
    </lineage>
</organism>
<dbReference type="EMBL" id="KQ994679">
    <property type="protein sequence ID" value="KZV47755.1"/>
    <property type="molecule type" value="Genomic_DNA"/>
</dbReference>
<evidence type="ECO:0000256" key="8">
    <source>
        <dbReference type="ARBA" id="ARBA00022853"/>
    </source>
</evidence>
<dbReference type="PANTHER" id="PTHR48458">
    <property type="entry name" value="SET DOMAIN-CONTAINING PROTEIN"/>
    <property type="match status" value="1"/>
</dbReference>
<dbReference type="InterPro" id="IPR046341">
    <property type="entry name" value="SET_dom_sf"/>
</dbReference>
<evidence type="ECO:0000256" key="9">
    <source>
        <dbReference type="ARBA" id="ARBA00023242"/>
    </source>
</evidence>
<dbReference type="FunFam" id="2.170.270.10:FF:000038">
    <property type="entry name" value="Histone-lysine N-methyltransferase ATXR5"/>
    <property type="match status" value="1"/>
</dbReference>
<dbReference type="InterPro" id="IPR001214">
    <property type="entry name" value="SET_dom"/>
</dbReference>
<feature type="domain" description="SET" evidence="15">
    <location>
        <begin position="239"/>
        <end position="361"/>
    </location>
</feature>
<dbReference type="OrthoDB" id="336088at2759"/>
<dbReference type="InterPro" id="IPR013083">
    <property type="entry name" value="Znf_RING/FYVE/PHD"/>
</dbReference>
<keyword evidence="3 16" id="KW-0808">Transferase</keyword>
<evidence type="ECO:0000259" key="14">
    <source>
        <dbReference type="PROSITE" id="PS50016"/>
    </source>
</evidence>
<keyword evidence="8" id="KW-0156">Chromatin regulator</keyword>
<keyword evidence="9" id="KW-0539">Nucleus</keyword>
<dbReference type="GO" id="GO:0051726">
    <property type="term" value="P:regulation of cell cycle"/>
    <property type="evidence" value="ECO:0007669"/>
    <property type="project" value="UniProtKB-ARBA"/>
</dbReference>
<dbReference type="AlphaFoldDB" id="A0A2Z7CN25"/>
<keyword evidence="2 16" id="KW-0489">Methyltransferase</keyword>
<dbReference type="InterPro" id="IPR011011">
    <property type="entry name" value="Znf_FYVE_PHD"/>
</dbReference>
<sequence>MAPSSIPPAPGSQPQLGAAEPARGRKFRSLKEIMKVTKRVVAVENGEECGGGGNYYSRVACEQCGSGERDDELMLCDTCDRGYHMLCLRPIVARIPIGPWFCPACSDDNNRPLKSFTQRKIVEFFRIQKSGELTGKCASPQDAKKRRRRSIVFHKKRRRLLPYISSEDSVRRLVQMRSLASALTALSMEFSNELTYAPGMATKLANQAIFEDGGMQVLAKEDIETLELCRAMYGIGECPPLVVTFDSCEGYTVEADSPIKDMTFIAEYTGDVDYIKNREQDDCDSMMTLLLATDPSKSLVVCPDKRGNIARFINGINNYTPEGRKKQNVKCVRYNINGECRVLLVATRDISKGERLYYDYNGYEQEYPTHNFV</sequence>
<dbReference type="InterPro" id="IPR053114">
    <property type="entry name" value="ATXR5/ATXR6"/>
</dbReference>
<dbReference type="InterPro" id="IPR019787">
    <property type="entry name" value="Znf_PHD-finger"/>
</dbReference>
<evidence type="ECO:0000313" key="16">
    <source>
        <dbReference type="EMBL" id="KZV47755.1"/>
    </source>
</evidence>
<gene>
    <name evidence="16" type="ORF">F511_20983</name>
</gene>
<reference evidence="16 17" key="1">
    <citation type="journal article" date="2015" name="Proc. Natl. Acad. Sci. U.S.A.">
        <title>The resurrection genome of Boea hygrometrica: A blueprint for survival of dehydration.</title>
        <authorList>
            <person name="Xiao L."/>
            <person name="Yang G."/>
            <person name="Zhang L."/>
            <person name="Yang X."/>
            <person name="Zhao S."/>
            <person name="Ji Z."/>
            <person name="Zhou Q."/>
            <person name="Hu M."/>
            <person name="Wang Y."/>
            <person name="Chen M."/>
            <person name="Xu Y."/>
            <person name="Jin H."/>
            <person name="Xiao X."/>
            <person name="Hu G."/>
            <person name="Bao F."/>
            <person name="Hu Y."/>
            <person name="Wan P."/>
            <person name="Li L."/>
            <person name="Deng X."/>
            <person name="Kuang T."/>
            <person name="Xiang C."/>
            <person name="Zhu J.K."/>
            <person name="Oliver M.J."/>
            <person name="He Y."/>
        </authorList>
    </citation>
    <scope>NUCLEOTIDE SEQUENCE [LARGE SCALE GENOMIC DNA]</scope>
    <source>
        <strain evidence="17">cv. XS01</strain>
    </source>
</reference>
<dbReference type="Gene3D" id="2.170.270.10">
    <property type="entry name" value="SET domain"/>
    <property type="match status" value="1"/>
</dbReference>
<dbReference type="EC" id="2.1.1.369" evidence="11"/>
<dbReference type="CDD" id="cd10539">
    <property type="entry name" value="SET_ATXR5_6-like"/>
    <property type="match status" value="1"/>
</dbReference>
<dbReference type="InterPro" id="IPR001965">
    <property type="entry name" value="Znf_PHD"/>
</dbReference>
<dbReference type="GO" id="GO:0140953">
    <property type="term" value="F:histone H3K27 monomethyltransferase activity"/>
    <property type="evidence" value="ECO:0007669"/>
    <property type="project" value="UniProtKB-EC"/>
</dbReference>
<evidence type="ECO:0000256" key="6">
    <source>
        <dbReference type="ARBA" id="ARBA00022771"/>
    </source>
</evidence>
<keyword evidence="17" id="KW-1185">Reference proteome</keyword>
<dbReference type="GO" id="GO:0008270">
    <property type="term" value="F:zinc ion binding"/>
    <property type="evidence" value="ECO:0007669"/>
    <property type="project" value="UniProtKB-KW"/>
</dbReference>
<evidence type="ECO:0000256" key="5">
    <source>
        <dbReference type="ARBA" id="ARBA00022723"/>
    </source>
</evidence>
<dbReference type="PROSITE" id="PS50016">
    <property type="entry name" value="ZF_PHD_2"/>
    <property type="match status" value="1"/>
</dbReference>
<feature type="region of interest" description="Disordered" evidence="13">
    <location>
        <begin position="1"/>
        <end position="22"/>
    </location>
</feature>
<evidence type="ECO:0000256" key="10">
    <source>
        <dbReference type="ARBA" id="ARBA00052048"/>
    </source>
</evidence>
<dbReference type="PROSITE" id="PS50280">
    <property type="entry name" value="SET"/>
    <property type="match status" value="1"/>
</dbReference>
<feature type="compositionally biased region" description="Pro residues" evidence="13">
    <location>
        <begin position="1"/>
        <end position="11"/>
    </location>
</feature>
<keyword evidence="6 12" id="KW-0863">Zinc-finger</keyword>
<keyword evidence="4" id="KW-0949">S-adenosyl-L-methionine</keyword>
<dbReference type="SUPFAM" id="SSF57903">
    <property type="entry name" value="FYVE/PHD zinc finger"/>
    <property type="match status" value="1"/>
</dbReference>
<keyword evidence="7" id="KW-0862">Zinc</keyword>
<evidence type="ECO:0000256" key="12">
    <source>
        <dbReference type="PROSITE-ProRule" id="PRU00146"/>
    </source>
</evidence>
<dbReference type="Gene3D" id="3.30.40.10">
    <property type="entry name" value="Zinc/RING finger domain, C3HC4 (zinc finger)"/>
    <property type="match status" value="1"/>
</dbReference>
<dbReference type="GO" id="GO:0032259">
    <property type="term" value="P:methylation"/>
    <property type="evidence" value="ECO:0007669"/>
    <property type="project" value="UniProtKB-KW"/>
</dbReference>
<comment type="catalytic activity">
    <reaction evidence="10">
        <text>L-lysyl(27)-[histone H3] + S-adenosyl-L-methionine = N(6)-methyl-L-lysyl(27)-[histone H3] + S-adenosyl-L-homocysteine + H(+)</text>
        <dbReference type="Rhea" id="RHEA:60296"/>
        <dbReference type="Rhea" id="RHEA-COMP:15544"/>
        <dbReference type="Rhea" id="RHEA-COMP:15548"/>
        <dbReference type="ChEBI" id="CHEBI:15378"/>
        <dbReference type="ChEBI" id="CHEBI:29969"/>
        <dbReference type="ChEBI" id="CHEBI:57856"/>
        <dbReference type="ChEBI" id="CHEBI:59789"/>
        <dbReference type="ChEBI" id="CHEBI:61929"/>
        <dbReference type="EC" id="2.1.1.369"/>
    </reaction>
</comment>
<evidence type="ECO:0000259" key="15">
    <source>
        <dbReference type="PROSITE" id="PS50280"/>
    </source>
</evidence>
<dbReference type="SMART" id="SM00249">
    <property type="entry name" value="PHD"/>
    <property type="match status" value="1"/>
</dbReference>
<evidence type="ECO:0000256" key="4">
    <source>
        <dbReference type="ARBA" id="ARBA00022691"/>
    </source>
</evidence>
<name>A0A2Z7CN25_9LAMI</name>
<dbReference type="InterPro" id="IPR019786">
    <property type="entry name" value="Zinc_finger_PHD-type_CS"/>
</dbReference>
<evidence type="ECO:0000256" key="11">
    <source>
        <dbReference type="ARBA" id="ARBA00066815"/>
    </source>
</evidence>
<evidence type="ECO:0000256" key="7">
    <source>
        <dbReference type="ARBA" id="ARBA00022833"/>
    </source>
</evidence>
<dbReference type="SUPFAM" id="SSF82199">
    <property type="entry name" value="SET domain"/>
    <property type="match status" value="1"/>
</dbReference>
<dbReference type="PANTHER" id="PTHR48458:SF1">
    <property type="entry name" value="SET DOMAIN-CONTAINING PROTEIN"/>
    <property type="match status" value="1"/>
</dbReference>
<keyword evidence="5" id="KW-0479">Metal-binding</keyword>
<dbReference type="Pfam" id="PF00856">
    <property type="entry name" value="SET"/>
    <property type="match status" value="1"/>
</dbReference>
<dbReference type="Pfam" id="PF00628">
    <property type="entry name" value="PHD"/>
    <property type="match status" value="1"/>
</dbReference>
<comment type="subcellular location">
    <subcellularLocation>
        <location evidence="1">Nucleus</location>
    </subcellularLocation>
</comment>
<protein>
    <recommendedName>
        <fullName evidence="11">[histone H3]-lysine(27) N-methyltransferase</fullName>
        <ecNumber evidence="11">2.1.1.369</ecNumber>
    </recommendedName>
</protein>
<dbReference type="GO" id="GO:0005634">
    <property type="term" value="C:nucleus"/>
    <property type="evidence" value="ECO:0007669"/>
    <property type="project" value="UniProtKB-SubCell"/>
</dbReference>
<dbReference type="Proteomes" id="UP000250235">
    <property type="component" value="Unassembled WGS sequence"/>
</dbReference>
<evidence type="ECO:0000256" key="1">
    <source>
        <dbReference type="ARBA" id="ARBA00004123"/>
    </source>
</evidence>
<evidence type="ECO:0000256" key="3">
    <source>
        <dbReference type="ARBA" id="ARBA00022679"/>
    </source>
</evidence>
<evidence type="ECO:0000256" key="2">
    <source>
        <dbReference type="ARBA" id="ARBA00022603"/>
    </source>
</evidence>
<accession>A0A2Z7CN25</accession>